<dbReference type="InterPro" id="IPR012337">
    <property type="entry name" value="RNaseH-like_sf"/>
</dbReference>
<dbReference type="SUPFAM" id="SSF53098">
    <property type="entry name" value="Ribonuclease H-like"/>
    <property type="match status" value="1"/>
</dbReference>
<name>A0A1D3UWW6_TANFO</name>
<evidence type="ECO:0000313" key="3">
    <source>
        <dbReference type="Proteomes" id="UP000182057"/>
    </source>
</evidence>
<dbReference type="Proteomes" id="UP000182057">
    <property type="component" value="Unassembled WGS sequence"/>
</dbReference>
<evidence type="ECO:0000259" key="1">
    <source>
        <dbReference type="Pfam" id="PF13701"/>
    </source>
</evidence>
<dbReference type="InterPro" id="IPR025668">
    <property type="entry name" value="Tnp_DDE_dom"/>
</dbReference>
<dbReference type="OMA" id="CHRFLAN"/>
<feature type="domain" description="Transposase DDE" evidence="1">
    <location>
        <begin position="9"/>
        <end position="421"/>
    </location>
</feature>
<gene>
    <name evidence="2" type="ORF">TFUB20_02656</name>
</gene>
<evidence type="ECO:0000313" key="2">
    <source>
        <dbReference type="EMBL" id="SCQ24730.1"/>
    </source>
</evidence>
<sequence>MRSDRHKAGMKFELSFTNKEITPWGGMVFLKQMLDKIGFKEQVFSCHSLPTQNSNRAYDVDVILESFITSIWCGANRFLHTEVTRADKALGHIFGWKHTPAQDVYKRYFSKFNAKTNLEVARHFFSWFFKSLNINFFTLDIDSSVITRYGEQDGATKGYNPKKKGRKSHHPLIAFVNDIKMVANFWLRSGNTNASHNFIGFLEETLAMFGNKKVGLVRLDSGFCQGNIFDCLEEKSLPYIVAARFTHPIQHLIDKQDFWVKVDDGIEICDKTYQAQSWQKPRRIVIVRQKIEKRPQAGGKQLSLFPEDEIHRNYRYSAYFTNQTCSMVDVWRTYRMRGDAENRIKELKQDFGAESFNLKDFYATEAALIFSMTAYNLMSLFRLFVLQEKTQKTLSTLRYRTFAIGAYFERTGDTLKLKIALTKKRRKWFIGLWDYPINLNQKIPIA</sequence>
<dbReference type="InterPro" id="IPR047960">
    <property type="entry name" value="Transpos_IS1380"/>
</dbReference>
<dbReference type="AlphaFoldDB" id="A0A1D3UWW6"/>
<dbReference type="EMBL" id="FMMM01000084">
    <property type="protein sequence ID" value="SCQ24730.1"/>
    <property type="molecule type" value="Genomic_DNA"/>
</dbReference>
<dbReference type="RefSeq" id="WP_014223539.1">
    <property type="nucleotide sequence ID" value="NZ_FMML01000029.1"/>
</dbReference>
<accession>A0A1D3UWW6</accession>
<proteinExistence type="predicted"/>
<dbReference type="NCBIfam" id="NF033539">
    <property type="entry name" value="transpos_IS1380"/>
    <property type="match status" value="1"/>
</dbReference>
<dbReference type="Pfam" id="PF13701">
    <property type="entry name" value="DDE_Tnp_1_4"/>
    <property type="match status" value="1"/>
</dbReference>
<protein>
    <submittedName>
        <fullName evidence="2">Transposase DDE domain protein</fullName>
    </submittedName>
</protein>
<organism evidence="2 3">
    <name type="scientific">Tannerella forsythia</name>
    <name type="common">Bacteroides forsythus</name>
    <dbReference type="NCBI Taxonomy" id="28112"/>
    <lineage>
        <taxon>Bacteria</taxon>
        <taxon>Pseudomonadati</taxon>
        <taxon>Bacteroidota</taxon>
        <taxon>Bacteroidia</taxon>
        <taxon>Bacteroidales</taxon>
        <taxon>Tannerellaceae</taxon>
        <taxon>Tannerella</taxon>
    </lineage>
</organism>
<reference evidence="2 3" key="1">
    <citation type="submission" date="2016-09" db="EMBL/GenBank/DDBJ databases">
        <authorList>
            <person name="Capua I."/>
            <person name="De Benedictis P."/>
            <person name="Joannis T."/>
            <person name="Lombin L.H."/>
            <person name="Cattoli G."/>
        </authorList>
    </citation>
    <scope>NUCLEOTIDE SEQUENCE [LARGE SCALE GENOMIC DNA]</scope>
    <source>
        <strain evidence="2 3">UB20</strain>
    </source>
</reference>